<keyword evidence="3 7" id="KW-0479">Metal-binding</keyword>
<keyword evidence="4 8" id="KW-0732">Signal</keyword>
<accession>A0A1H0VVA0</accession>
<dbReference type="RefSeq" id="WP_092837917.1">
    <property type="nucleotide sequence ID" value="NZ_FNJL01000029.1"/>
</dbReference>
<comment type="subcellular location">
    <subcellularLocation>
        <location evidence="1">Cell envelope</location>
    </subcellularLocation>
</comment>
<dbReference type="InterPro" id="IPR036909">
    <property type="entry name" value="Cyt_c-like_dom_sf"/>
</dbReference>
<keyword evidence="2 7" id="KW-0349">Heme</keyword>
<feature type="signal peptide" evidence="8">
    <location>
        <begin position="1"/>
        <end position="23"/>
    </location>
</feature>
<dbReference type="GO" id="GO:0020037">
    <property type="term" value="F:heme binding"/>
    <property type="evidence" value="ECO:0007669"/>
    <property type="project" value="InterPro"/>
</dbReference>
<evidence type="ECO:0000256" key="4">
    <source>
        <dbReference type="ARBA" id="ARBA00022729"/>
    </source>
</evidence>
<dbReference type="GO" id="GO:0004130">
    <property type="term" value="F:cytochrome-c peroxidase activity"/>
    <property type="evidence" value="ECO:0007669"/>
    <property type="project" value="TreeGrafter"/>
</dbReference>
<dbReference type="InterPro" id="IPR051395">
    <property type="entry name" value="Cytochrome_c_Peroxidase/MauG"/>
</dbReference>
<sequence length="444" mass="48014">MTADWRSRLAAVALAWLPLAAPAVMPGAPGVPETRVVLLPGVPAQAVVGWVGRTPQVASRVDPTRAVFAPDPELVRLGERLFNDPRLSRPRGMSCAACHDPGQAFGPTLATPRALAGPGTSEGSRAGRFGARTAPSLLYVRYVPRRHFYQDDDAPFASPFGGLFADGRADTLAGQIRGPLLDPREMNNGTPAQLLRSAQRSGLAAELAPRFGTAVQRDPEALLRALGAALQAFLQSDAMAPFSSRFDDYLRGQGTLSPAEQRGLVLFRNPDKGNCASCHTLAETASRPERSLFTDFGYDAIAVPRNRRLADNRDPRHFDTGLDATARRLGWPEPGQWCAYLRTPGLRNVAVRPRFMHNAVFGDLRDAVAFYNTRSTDPAHWYAGGRPFDDVPQECRGNVNVNSPPMNRRAGTAAALSGAEIDDLVAFLRSLTDKAYAGRMPPAR</sequence>
<dbReference type="Proteomes" id="UP000199317">
    <property type="component" value="Unassembled WGS sequence"/>
</dbReference>
<dbReference type="InterPro" id="IPR009056">
    <property type="entry name" value="Cyt_c-like_dom"/>
</dbReference>
<feature type="domain" description="Cytochrome c" evidence="9">
    <location>
        <begin position="73"/>
        <end position="180"/>
    </location>
</feature>
<dbReference type="PANTHER" id="PTHR30600:SF10">
    <property type="entry name" value="BLL6722 PROTEIN"/>
    <property type="match status" value="1"/>
</dbReference>
<keyword evidence="11" id="KW-1185">Reference proteome</keyword>
<feature type="domain" description="Cytochrome c" evidence="9">
    <location>
        <begin position="258"/>
        <end position="432"/>
    </location>
</feature>
<proteinExistence type="predicted"/>
<evidence type="ECO:0000259" key="9">
    <source>
        <dbReference type="PROSITE" id="PS51007"/>
    </source>
</evidence>
<evidence type="ECO:0000256" key="1">
    <source>
        <dbReference type="ARBA" id="ARBA00004196"/>
    </source>
</evidence>
<dbReference type="OrthoDB" id="9805202at2"/>
<evidence type="ECO:0000313" key="10">
    <source>
        <dbReference type="EMBL" id="SDP82283.1"/>
    </source>
</evidence>
<evidence type="ECO:0000256" key="6">
    <source>
        <dbReference type="ARBA" id="ARBA00023004"/>
    </source>
</evidence>
<keyword evidence="6 7" id="KW-0408">Iron</keyword>
<dbReference type="GO" id="GO:0046872">
    <property type="term" value="F:metal ion binding"/>
    <property type="evidence" value="ECO:0007669"/>
    <property type="project" value="UniProtKB-KW"/>
</dbReference>
<keyword evidence="10" id="KW-0575">Peroxidase</keyword>
<dbReference type="Gene3D" id="1.10.760.10">
    <property type="entry name" value="Cytochrome c-like domain"/>
    <property type="match status" value="2"/>
</dbReference>
<dbReference type="SUPFAM" id="SSF46626">
    <property type="entry name" value="Cytochrome c"/>
    <property type="match status" value="2"/>
</dbReference>
<evidence type="ECO:0000256" key="3">
    <source>
        <dbReference type="ARBA" id="ARBA00022723"/>
    </source>
</evidence>
<dbReference type="GO" id="GO:0030313">
    <property type="term" value="C:cell envelope"/>
    <property type="evidence" value="ECO:0007669"/>
    <property type="project" value="UniProtKB-SubCell"/>
</dbReference>
<dbReference type="PROSITE" id="PS51007">
    <property type="entry name" value="CYTC"/>
    <property type="match status" value="2"/>
</dbReference>
<evidence type="ECO:0000256" key="8">
    <source>
        <dbReference type="SAM" id="SignalP"/>
    </source>
</evidence>
<evidence type="ECO:0000256" key="5">
    <source>
        <dbReference type="ARBA" id="ARBA00023002"/>
    </source>
</evidence>
<evidence type="ECO:0000256" key="7">
    <source>
        <dbReference type="PROSITE-ProRule" id="PRU00433"/>
    </source>
</evidence>
<dbReference type="PANTHER" id="PTHR30600">
    <property type="entry name" value="CYTOCHROME C PEROXIDASE-RELATED"/>
    <property type="match status" value="1"/>
</dbReference>
<keyword evidence="5" id="KW-0560">Oxidoreductase</keyword>
<feature type="chain" id="PRO_5011644486" evidence="8">
    <location>
        <begin position="24"/>
        <end position="444"/>
    </location>
</feature>
<name>A0A1H0VVA0_9BURK</name>
<protein>
    <submittedName>
        <fullName evidence="10">Cytochrome c peroxidase</fullName>
    </submittedName>
</protein>
<organism evidence="10 11">
    <name type="scientific">Paracidovorax cattleyae</name>
    <dbReference type="NCBI Taxonomy" id="80868"/>
    <lineage>
        <taxon>Bacteria</taxon>
        <taxon>Pseudomonadati</taxon>
        <taxon>Pseudomonadota</taxon>
        <taxon>Betaproteobacteria</taxon>
        <taxon>Burkholderiales</taxon>
        <taxon>Comamonadaceae</taxon>
        <taxon>Paracidovorax</taxon>
    </lineage>
</organism>
<dbReference type="EMBL" id="FNJL01000029">
    <property type="protein sequence ID" value="SDP82283.1"/>
    <property type="molecule type" value="Genomic_DNA"/>
</dbReference>
<gene>
    <name evidence="10" type="ORF">SAMN04489708_12914</name>
</gene>
<dbReference type="Pfam" id="PF03150">
    <property type="entry name" value="CCP_MauG"/>
    <property type="match status" value="1"/>
</dbReference>
<dbReference type="InterPro" id="IPR004852">
    <property type="entry name" value="Di-haem_cyt_c_peroxidsae"/>
</dbReference>
<evidence type="ECO:0000256" key="2">
    <source>
        <dbReference type="ARBA" id="ARBA00022617"/>
    </source>
</evidence>
<reference evidence="11" key="1">
    <citation type="submission" date="2016-10" db="EMBL/GenBank/DDBJ databases">
        <authorList>
            <person name="Varghese N."/>
            <person name="Submissions S."/>
        </authorList>
    </citation>
    <scope>NUCLEOTIDE SEQUENCE [LARGE SCALE GENOMIC DNA]</scope>
    <source>
        <strain evidence="11">DSM 17101</strain>
    </source>
</reference>
<dbReference type="GO" id="GO:0009055">
    <property type="term" value="F:electron transfer activity"/>
    <property type="evidence" value="ECO:0007669"/>
    <property type="project" value="InterPro"/>
</dbReference>
<dbReference type="AlphaFoldDB" id="A0A1H0VVA0"/>
<evidence type="ECO:0000313" key="11">
    <source>
        <dbReference type="Proteomes" id="UP000199317"/>
    </source>
</evidence>